<feature type="region of interest" description="Disordered" evidence="1">
    <location>
        <begin position="84"/>
        <end position="106"/>
    </location>
</feature>
<dbReference type="AlphaFoldDB" id="A0AA36J688"/>
<sequence length="106" mass="11654">MGTLHAAQQERSDLWLLPSNVMRTMPYTAYIAVGSYAVIFVSADAALLEVCLLTNEILNALFKFLSTRVIGKEALLLRRPRGAADSGIYPQHFPRVSSSSDERALA</sequence>
<feature type="transmembrane region" description="Helical" evidence="2">
    <location>
        <begin position="27"/>
        <end position="53"/>
    </location>
</feature>
<keyword evidence="2" id="KW-0812">Transmembrane</keyword>
<evidence type="ECO:0000256" key="1">
    <source>
        <dbReference type="SAM" id="MobiDB-lite"/>
    </source>
</evidence>
<organism evidence="3 4">
    <name type="scientific">Effrenium voratum</name>
    <dbReference type="NCBI Taxonomy" id="2562239"/>
    <lineage>
        <taxon>Eukaryota</taxon>
        <taxon>Sar</taxon>
        <taxon>Alveolata</taxon>
        <taxon>Dinophyceae</taxon>
        <taxon>Suessiales</taxon>
        <taxon>Symbiodiniaceae</taxon>
        <taxon>Effrenium</taxon>
    </lineage>
</organism>
<evidence type="ECO:0000313" key="4">
    <source>
        <dbReference type="Proteomes" id="UP001178507"/>
    </source>
</evidence>
<name>A0AA36J688_9DINO</name>
<accession>A0AA36J688</accession>
<evidence type="ECO:0000256" key="2">
    <source>
        <dbReference type="SAM" id="Phobius"/>
    </source>
</evidence>
<proteinExistence type="predicted"/>
<dbReference type="EMBL" id="CAUJNA010003370">
    <property type="protein sequence ID" value="CAJ1400383.1"/>
    <property type="molecule type" value="Genomic_DNA"/>
</dbReference>
<protein>
    <submittedName>
        <fullName evidence="3">Uncharacterized protein</fullName>
    </submittedName>
</protein>
<comment type="caution">
    <text evidence="3">The sequence shown here is derived from an EMBL/GenBank/DDBJ whole genome shotgun (WGS) entry which is preliminary data.</text>
</comment>
<keyword evidence="2" id="KW-0472">Membrane</keyword>
<gene>
    <name evidence="3" type="ORF">EVOR1521_LOCUS23727</name>
</gene>
<evidence type="ECO:0000313" key="3">
    <source>
        <dbReference type="EMBL" id="CAJ1400383.1"/>
    </source>
</evidence>
<keyword evidence="4" id="KW-1185">Reference proteome</keyword>
<dbReference type="Proteomes" id="UP001178507">
    <property type="component" value="Unassembled WGS sequence"/>
</dbReference>
<keyword evidence="2" id="KW-1133">Transmembrane helix</keyword>
<reference evidence="3" key="1">
    <citation type="submission" date="2023-08" db="EMBL/GenBank/DDBJ databases">
        <authorList>
            <person name="Chen Y."/>
            <person name="Shah S."/>
            <person name="Dougan E. K."/>
            <person name="Thang M."/>
            <person name="Chan C."/>
        </authorList>
    </citation>
    <scope>NUCLEOTIDE SEQUENCE</scope>
</reference>